<gene>
    <name evidence="2" type="ORF">GPM918_LOCUS40968</name>
    <name evidence="3" type="ORF">SRO942_LOCUS41967</name>
</gene>
<dbReference type="InterPro" id="IPR037197">
    <property type="entry name" value="WWE_dom_sf"/>
</dbReference>
<reference evidence="2" key="1">
    <citation type="submission" date="2021-02" db="EMBL/GenBank/DDBJ databases">
        <authorList>
            <person name="Nowell W R."/>
        </authorList>
    </citation>
    <scope>NUCLEOTIDE SEQUENCE</scope>
</reference>
<evidence type="ECO:0000259" key="1">
    <source>
        <dbReference type="PROSITE" id="PS50918"/>
    </source>
</evidence>
<dbReference type="Proteomes" id="UP000681722">
    <property type="component" value="Unassembled WGS sequence"/>
</dbReference>
<keyword evidence="4" id="KW-1185">Reference proteome</keyword>
<dbReference type="EMBL" id="CAJNOQ010031295">
    <property type="protein sequence ID" value="CAF1579258.1"/>
    <property type="molecule type" value="Genomic_DNA"/>
</dbReference>
<proteinExistence type="predicted"/>
<feature type="non-terminal residue" evidence="2">
    <location>
        <position position="1"/>
    </location>
</feature>
<dbReference type="Pfam" id="PF02825">
    <property type="entry name" value="WWE"/>
    <property type="match status" value="1"/>
</dbReference>
<name>A0A815Z4K1_9BILA</name>
<dbReference type="SMART" id="SM00678">
    <property type="entry name" value="WWE"/>
    <property type="match status" value="1"/>
</dbReference>
<evidence type="ECO:0000313" key="4">
    <source>
        <dbReference type="Proteomes" id="UP000663829"/>
    </source>
</evidence>
<dbReference type="OrthoDB" id="423533at2759"/>
<dbReference type="Proteomes" id="UP000663829">
    <property type="component" value="Unassembled WGS sequence"/>
</dbReference>
<dbReference type="PROSITE" id="PS50918">
    <property type="entry name" value="WWE"/>
    <property type="match status" value="1"/>
</dbReference>
<dbReference type="AlphaFoldDB" id="A0A815Z4K1"/>
<sequence>MASAAVPAAVSKKIVWSWQSNSDPWNEDVKEEWQRYPDLTNEFIEKTYQNQENEVNLRDYVIDFRSMVQISRTDSYKQRPIQREEVDISRHLREERFSFAEYPRPAAKYFGQGRGNNKFINTWLSKYPGVKDDERLVVKQAAKGIEVEGESCGEGFEAKIMSDQLMEVQNNFDDKIKAADNDKDRTSIKHRFIEEISKCCLQFYTAESFLYKLMNKTLRNEDMSKIDTLG</sequence>
<comment type="caution">
    <text evidence="2">The sequence shown here is derived from an EMBL/GenBank/DDBJ whole genome shotgun (WGS) entry which is preliminary data.</text>
</comment>
<protein>
    <recommendedName>
        <fullName evidence="1">WWE domain-containing protein</fullName>
    </recommendedName>
</protein>
<organism evidence="2 4">
    <name type="scientific">Didymodactylos carnosus</name>
    <dbReference type="NCBI Taxonomy" id="1234261"/>
    <lineage>
        <taxon>Eukaryota</taxon>
        <taxon>Metazoa</taxon>
        <taxon>Spiralia</taxon>
        <taxon>Gnathifera</taxon>
        <taxon>Rotifera</taxon>
        <taxon>Eurotatoria</taxon>
        <taxon>Bdelloidea</taxon>
        <taxon>Philodinida</taxon>
        <taxon>Philodinidae</taxon>
        <taxon>Didymodactylos</taxon>
    </lineage>
</organism>
<evidence type="ECO:0000313" key="2">
    <source>
        <dbReference type="EMBL" id="CAF1579258.1"/>
    </source>
</evidence>
<dbReference type="InterPro" id="IPR004170">
    <property type="entry name" value="WWE_dom"/>
</dbReference>
<evidence type="ECO:0000313" key="3">
    <source>
        <dbReference type="EMBL" id="CAF4445983.1"/>
    </source>
</evidence>
<accession>A0A815Z4K1</accession>
<dbReference type="EMBL" id="CAJOBC010097228">
    <property type="protein sequence ID" value="CAF4445983.1"/>
    <property type="molecule type" value="Genomic_DNA"/>
</dbReference>
<dbReference type="GO" id="GO:0008270">
    <property type="term" value="F:zinc ion binding"/>
    <property type="evidence" value="ECO:0007669"/>
    <property type="project" value="InterPro"/>
</dbReference>
<dbReference type="SUPFAM" id="SSF117839">
    <property type="entry name" value="WWE domain"/>
    <property type="match status" value="1"/>
</dbReference>
<feature type="domain" description="WWE" evidence="1">
    <location>
        <begin position="2"/>
        <end position="83"/>
    </location>
</feature>
<dbReference type="InterPro" id="IPR018123">
    <property type="entry name" value="WWE-dom_subgr"/>
</dbReference>
<dbReference type="Gene3D" id="3.30.720.50">
    <property type="match status" value="1"/>
</dbReference>